<sequence>MPSTPPFKGGGKLRNRLLTLGLILYLVLMYVVFHSMGHEKSASPLDDVSLGDSTIHHAQPTPASEEEDHDDIVTTTPATEQTTISTDDEKDKQCDSQVNRNADPNHTRAHLNFWQSLDSASIDQYRHAWKQFMATDNEANTDPDAYDFHGRGIVLVAGNRDTFDRALTAIKLLRLHLSCNLPVEVWHLPDEHPSDDIKKQLEEYGATPRNLADSTLPRPMAERTTAEKQFQIKAAAIINSRFQEVLYLDSDNSPTTNPTFLFDTKGYKQTGALFWPDFWKTHTDNSIFDILQVPCVDEWEQESGQMVIDKKRAWRPLQLAWYMQKNYGLYFQFLNGDKDTFKFAWKALHAPYHMVQVFLGMGGSMVEGRFCGHTMLQYTDDIYSEDKPIFVHANLMKITDKNYFMQGDPPVERPWQEIKRYTNSRGNTWLNPVFYIAPGGRACMDFTQFQNEPDISLTRFDDTLAGFQDKYFDLGGIGGETRG</sequence>
<evidence type="ECO:0008006" key="12">
    <source>
        <dbReference type="Google" id="ProtNLM"/>
    </source>
</evidence>
<organism evidence="11">
    <name type="scientific">Lichtheimia ramosa</name>
    <dbReference type="NCBI Taxonomy" id="688394"/>
    <lineage>
        <taxon>Eukaryota</taxon>
        <taxon>Fungi</taxon>
        <taxon>Fungi incertae sedis</taxon>
        <taxon>Mucoromycota</taxon>
        <taxon>Mucoromycotina</taxon>
        <taxon>Mucoromycetes</taxon>
        <taxon>Mucorales</taxon>
        <taxon>Lichtheimiaceae</taxon>
        <taxon>Lichtheimia</taxon>
    </lineage>
</organism>
<keyword evidence="6 10" id="KW-1133">Transmembrane helix</keyword>
<evidence type="ECO:0000256" key="10">
    <source>
        <dbReference type="SAM" id="Phobius"/>
    </source>
</evidence>
<dbReference type="GO" id="GO:0000026">
    <property type="term" value="F:alpha-1,2-mannosyltransferase activity"/>
    <property type="evidence" value="ECO:0007669"/>
    <property type="project" value="TreeGrafter"/>
</dbReference>
<reference evidence="11" key="1">
    <citation type="journal article" date="2014" name="Genome Announc.">
        <title>De novo whole-genome sequence and genome annotation of Lichtheimia ramosa.</title>
        <authorList>
            <person name="Linde J."/>
            <person name="Schwartze V."/>
            <person name="Binder U."/>
            <person name="Lass-Florl C."/>
            <person name="Voigt K."/>
            <person name="Horn F."/>
        </authorList>
    </citation>
    <scope>NUCLEOTIDE SEQUENCE</scope>
    <source>
        <strain evidence="11">JMRC FSU:6197</strain>
    </source>
</reference>
<keyword evidence="4 10" id="KW-0812">Transmembrane</keyword>
<evidence type="ECO:0000256" key="8">
    <source>
        <dbReference type="ARBA" id="ARBA00023136"/>
    </source>
</evidence>
<evidence type="ECO:0000256" key="4">
    <source>
        <dbReference type="ARBA" id="ARBA00022692"/>
    </source>
</evidence>
<evidence type="ECO:0000256" key="5">
    <source>
        <dbReference type="ARBA" id="ARBA00022968"/>
    </source>
</evidence>
<evidence type="ECO:0000256" key="3">
    <source>
        <dbReference type="ARBA" id="ARBA00022679"/>
    </source>
</evidence>
<dbReference type="OrthoDB" id="430354at2759"/>
<evidence type="ECO:0000256" key="1">
    <source>
        <dbReference type="ARBA" id="ARBA00004323"/>
    </source>
</evidence>
<dbReference type="AlphaFoldDB" id="A0A077X2B7"/>
<gene>
    <name evidence="11" type="ORF">LRAMOSA05889</name>
</gene>
<feature type="transmembrane region" description="Helical" evidence="10">
    <location>
        <begin position="17"/>
        <end position="36"/>
    </location>
</feature>
<dbReference type="InterPro" id="IPR029044">
    <property type="entry name" value="Nucleotide-diphossugar_trans"/>
</dbReference>
<feature type="compositionally biased region" description="Polar residues" evidence="9">
    <location>
        <begin position="73"/>
        <end position="85"/>
    </location>
</feature>
<evidence type="ECO:0000256" key="2">
    <source>
        <dbReference type="ARBA" id="ARBA00009105"/>
    </source>
</evidence>
<dbReference type="EMBL" id="LK023385">
    <property type="protein sequence ID" value="CDS13715.1"/>
    <property type="molecule type" value="Genomic_DNA"/>
</dbReference>
<keyword evidence="8 10" id="KW-0472">Membrane</keyword>
<evidence type="ECO:0000256" key="6">
    <source>
        <dbReference type="ARBA" id="ARBA00022989"/>
    </source>
</evidence>
<dbReference type="PANTHER" id="PTHR31646:SF1">
    <property type="entry name" value="ALPHA-1,2-MANNOSYLTRANSFERASE MNN2"/>
    <property type="match status" value="1"/>
</dbReference>
<comment type="similarity">
    <text evidence="2">Belongs to the MNN1/MNT family.</text>
</comment>
<keyword evidence="7" id="KW-0333">Golgi apparatus</keyword>
<dbReference type="SUPFAM" id="SSF53448">
    <property type="entry name" value="Nucleotide-diphospho-sugar transferases"/>
    <property type="match status" value="1"/>
</dbReference>
<keyword evidence="3" id="KW-0808">Transferase</keyword>
<name>A0A077X2B7_9FUNG</name>
<feature type="compositionally biased region" description="Polar residues" evidence="9">
    <location>
        <begin position="95"/>
        <end position="104"/>
    </location>
</feature>
<feature type="region of interest" description="Disordered" evidence="9">
    <location>
        <begin position="42"/>
        <end position="105"/>
    </location>
</feature>
<dbReference type="GO" id="GO:0000139">
    <property type="term" value="C:Golgi membrane"/>
    <property type="evidence" value="ECO:0007669"/>
    <property type="project" value="UniProtKB-SubCell"/>
</dbReference>
<protein>
    <recommendedName>
        <fullName evidence="12">Alpha-1,2-mannosyltransferase</fullName>
    </recommendedName>
</protein>
<proteinExistence type="inferred from homology"/>
<evidence type="ECO:0000256" key="7">
    <source>
        <dbReference type="ARBA" id="ARBA00023034"/>
    </source>
</evidence>
<dbReference type="GO" id="GO:0046354">
    <property type="term" value="P:mannan biosynthetic process"/>
    <property type="evidence" value="ECO:0007669"/>
    <property type="project" value="TreeGrafter"/>
</dbReference>
<dbReference type="Pfam" id="PF11051">
    <property type="entry name" value="Mannosyl_trans3"/>
    <property type="match status" value="2"/>
</dbReference>
<comment type="subcellular location">
    <subcellularLocation>
        <location evidence="1">Golgi apparatus membrane</location>
        <topology evidence="1">Single-pass type II membrane protein</topology>
    </subcellularLocation>
</comment>
<keyword evidence="5" id="KW-0735">Signal-anchor</keyword>
<dbReference type="PANTHER" id="PTHR31646">
    <property type="entry name" value="ALPHA-1,2-MANNOSYLTRANSFERASE MNN2"/>
    <property type="match status" value="1"/>
</dbReference>
<dbReference type="InterPro" id="IPR022751">
    <property type="entry name" value="Alpha_mannosyltransferase"/>
</dbReference>
<accession>A0A077X2B7</accession>
<evidence type="ECO:0000256" key="9">
    <source>
        <dbReference type="SAM" id="MobiDB-lite"/>
    </source>
</evidence>
<evidence type="ECO:0000313" key="11">
    <source>
        <dbReference type="EMBL" id="CDS13715.1"/>
    </source>
</evidence>